<evidence type="ECO:0000313" key="4">
    <source>
        <dbReference type="EMBL" id="CAI3983948.1"/>
    </source>
</evidence>
<dbReference type="SUPFAM" id="SSF48403">
    <property type="entry name" value="Ankyrin repeat"/>
    <property type="match status" value="1"/>
</dbReference>
<dbReference type="EMBL" id="CAMXCT020000847">
    <property type="protein sequence ID" value="CAL1137323.1"/>
    <property type="molecule type" value="Genomic_DNA"/>
</dbReference>
<dbReference type="Pfam" id="PF12796">
    <property type="entry name" value="Ank_2"/>
    <property type="match status" value="1"/>
</dbReference>
<evidence type="ECO:0000313" key="6">
    <source>
        <dbReference type="EMBL" id="CAL4771260.1"/>
    </source>
</evidence>
<accession>A0A9P1C4F9</accession>
<sequence length="212" mass="24037">MAAGGTKEVSRTMITFARKGRWEGDAGMKQLLSEAVKMHIDLDYNERPFYRSALWEATWRNHEVIVKALVEKGAAIDFKDYQDRTPLHEAAYYGHLNLVEYFVEKGAPINVIDKFGQTPLFRAVDAGRHDVVRYLVEKKAETNWLDNDQCSVQHCAAFQGFPSMSTWLLYKGAWRNRFAIEGAIDEDLQFGKGEDVAPRASATGRTNEAEEA</sequence>
<evidence type="ECO:0000313" key="5">
    <source>
        <dbReference type="EMBL" id="CAL1137323.1"/>
    </source>
</evidence>
<reference evidence="4" key="1">
    <citation type="submission" date="2022-10" db="EMBL/GenBank/DDBJ databases">
        <authorList>
            <person name="Chen Y."/>
            <person name="Dougan E. K."/>
            <person name="Chan C."/>
            <person name="Rhodes N."/>
            <person name="Thang M."/>
        </authorList>
    </citation>
    <scope>NUCLEOTIDE SEQUENCE</scope>
</reference>
<dbReference type="PANTHER" id="PTHR24173">
    <property type="entry name" value="ANKYRIN REPEAT CONTAINING"/>
    <property type="match status" value="1"/>
</dbReference>
<feature type="repeat" description="ANK" evidence="3">
    <location>
        <begin position="82"/>
        <end position="114"/>
    </location>
</feature>
<dbReference type="OrthoDB" id="10264606at2759"/>
<dbReference type="EMBL" id="CAMXCT010000847">
    <property type="protein sequence ID" value="CAI3983948.1"/>
    <property type="molecule type" value="Genomic_DNA"/>
</dbReference>
<dbReference type="InterPro" id="IPR002110">
    <property type="entry name" value="Ankyrin_rpt"/>
</dbReference>
<dbReference type="PROSITE" id="PS50088">
    <property type="entry name" value="ANK_REPEAT"/>
    <property type="match status" value="2"/>
</dbReference>
<evidence type="ECO:0000256" key="2">
    <source>
        <dbReference type="ARBA" id="ARBA00023043"/>
    </source>
</evidence>
<dbReference type="Pfam" id="PF13637">
    <property type="entry name" value="Ank_4"/>
    <property type="match status" value="1"/>
</dbReference>
<keyword evidence="1" id="KW-0677">Repeat</keyword>
<protein>
    <submittedName>
        <fullName evidence="6">Protein TANC1</fullName>
    </submittedName>
</protein>
<dbReference type="EMBL" id="CAMXCT030000847">
    <property type="protein sequence ID" value="CAL4771260.1"/>
    <property type="molecule type" value="Genomic_DNA"/>
</dbReference>
<dbReference type="AlphaFoldDB" id="A0A9P1C4F9"/>
<keyword evidence="7" id="KW-1185">Reference proteome</keyword>
<feature type="repeat" description="ANK" evidence="3">
    <location>
        <begin position="115"/>
        <end position="147"/>
    </location>
</feature>
<dbReference type="Gene3D" id="1.25.40.20">
    <property type="entry name" value="Ankyrin repeat-containing domain"/>
    <property type="match status" value="1"/>
</dbReference>
<comment type="caution">
    <text evidence="4">The sequence shown here is derived from an EMBL/GenBank/DDBJ whole genome shotgun (WGS) entry which is preliminary data.</text>
</comment>
<dbReference type="PANTHER" id="PTHR24173:SF83">
    <property type="entry name" value="SOCS BOX DOMAIN-CONTAINING PROTEIN"/>
    <property type="match status" value="1"/>
</dbReference>
<gene>
    <name evidence="4" type="ORF">C1SCF055_LOCUS11511</name>
</gene>
<reference evidence="5" key="2">
    <citation type="submission" date="2024-04" db="EMBL/GenBank/DDBJ databases">
        <authorList>
            <person name="Chen Y."/>
            <person name="Shah S."/>
            <person name="Dougan E. K."/>
            <person name="Thang M."/>
            <person name="Chan C."/>
        </authorList>
    </citation>
    <scope>NUCLEOTIDE SEQUENCE [LARGE SCALE GENOMIC DNA]</scope>
</reference>
<evidence type="ECO:0000313" key="7">
    <source>
        <dbReference type="Proteomes" id="UP001152797"/>
    </source>
</evidence>
<keyword evidence="2 3" id="KW-0040">ANK repeat</keyword>
<proteinExistence type="predicted"/>
<dbReference type="PROSITE" id="PS50297">
    <property type="entry name" value="ANK_REP_REGION"/>
    <property type="match status" value="2"/>
</dbReference>
<dbReference type="Proteomes" id="UP001152797">
    <property type="component" value="Unassembled WGS sequence"/>
</dbReference>
<evidence type="ECO:0000256" key="3">
    <source>
        <dbReference type="PROSITE-ProRule" id="PRU00023"/>
    </source>
</evidence>
<name>A0A9P1C4F9_9DINO</name>
<organism evidence="4">
    <name type="scientific">Cladocopium goreaui</name>
    <dbReference type="NCBI Taxonomy" id="2562237"/>
    <lineage>
        <taxon>Eukaryota</taxon>
        <taxon>Sar</taxon>
        <taxon>Alveolata</taxon>
        <taxon>Dinophyceae</taxon>
        <taxon>Suessiales</taxon>
        <taxon>Symbiodiniaceae</taxon>
        <taxon>Cladocopium</taxon>
    </lineage>
</organism>
<evidence type="ECO:0000256" key="1">
    <source>
        <dbReference type="ARBA" id="ARBA00022737"/>
    </source>
</evidence>
<dbReference type="SMART" id="SM00248">
    <property type="entry name" value="ANK"/>
    <property type="match status" value="4"/>
</dbReference>
<dbReference type="InterPro" id="IPR036770">
    <property type="entry name" value="Ankyrin_rpt-contain_sf"/>
</dbReference>